<keyword evidence="4" id="KW-0833">Ubl conjugation pathway</keyword>
<feature type="repeat" description="ANK" evidence="7">
    <location>
        <begin position="585"/>
        <end position="606"/>
    </location>
</feature>
<dbReference type="SMART" id="SM00248">
    <property type="entry name" value="ANK"/>
    <property type="match status" value="4"/>
</dbReference>
<evidence type="ECO:0000256" key="8">
    <source>
        <dbReference type="SAM" id="MobiDB-lite"/>
    </source>
</evidence>
<keyword evidence="6" id="KW-0788">Thiol protease</keyword>
<accession>A0A0F4YFY2</accession>
<keyword evidence="10" id="KW-1185">Reference proteome</keyword>
<evidence type="ECO:0000313" key="10">
    <source>
        <dbReference type="Proteomes" id="UP000053958"/>
    </source>
</evidence>
<keyword evidence="7" id="KW-0040">ANK repeat</keyword>
<evidence type="ECO:0000256" key="2">
    <source>
        <dbReference type="ARBA" id="ARBA00012759"/>
    </source>
</evidence>
<dbReference type="InterPro" id="IPR042468">
    <property type="entry name" value="Peptidase_C65_otubain_sub1"/>
</dbReference>
<dbReference type="Pfam" id="PF10275">
    <property type="entry name" value="Peptidase_C65"/>
    <property type="match status" value="1"/>
</dbReference>
<dbReference type="SUPFAM" id="SSF48403">
    <property type="entry name" value="Ankyrin repeat"/>
    <property type="match status" value="1"/>
</dbReference>
<evidence type="ECO:0000256" key="1">
    <source>
        <dbReference type="ARBA" id="ARBA00000707"/>
    </source>
</evidence>
<evidence type="ECO:0000256" key="7">
    <source>
        <dbReference type="PROSITE-ProRule" id="PRU00023"/>
    </source>
</evidence>
<dbReference type="Proteomes" id="UP000053958">
    <property type="component" value="Unassembled WGS sequence"/>
</dbReference>
<name>A0A0F4YFY2_RASE3</name>
<dbReference type="InterPro" id="IPR038765">
    <property type="entry name" value="Papain-like_cys_pep_sf"/>
</dbReference>
<sequence length="908" mass="98959">MPFSATARRPYFKPIHKSSLDVMQLFHAPFSYNGSYPHIAPRDYLTANIYNISSAAPSTTNNPLQFLDFSVCHDPRFLTMEPLSREELERFQKLSNEYEPDIQGPLVSAKQSSQAISAEYANADPILAAKTSALAVTHPFSRIMKGDGNCGWRAVAFGYFENLFVLRDSIKVQQELARIKSLSRMLDQVGQQEHLYEIFVDATEDLLTQIIHSIQNGVTDESFLVNAFNSEYNSNAIITHFRLLTSAWMKLNPHRYQAFLSIPLDQYCATRIETVKSEIDEVGLQALVDGVIEGSGFAVEILYLDRSHGDVVTPHLLSPNRPSNATIRLLYRPGHYDLLYSAEAPVNMAPVVNYQYGMITNYSPWDQAALPFDANPHLMAVPNLMVDPSFPPATGPLTPASPPTYMASQTNEFYSPSLSSPAPVTLSSPIAPTLPLSSLSSKSSEGPQIRLNPLVMKSNLSHSLPVTTPFKNSETLTDKKCAIATTPSNNQTLFGDKLEFDVFLSGDIITEHSSVMIPTCIGCQDSRRMGKNKVIKSVSKDEAGMVELVVPVRLRRAILQNDVLLVKRIVKNNPSYLRNPDFSDKSNTSLHLAAIKGHIDVVKLTLITAVIHTQKLLISFGHDSCTPVIDQTGYDAAPGISLNTDSSTALHLAAAHSNALCVDYLCRTFPHIINWRDKDGKTALMLAAQSSNPAHAPSSTSHVPPSARLRALSAGTATASEDTTTISTLISHNASVTCVDNAGNTALHYASAWGNLKAVRVLLSAGSPPLALNKANHTPLDYSITKQAAQYFQSIVSDLERRKVDDQQTKKLKLNTARAVASEENRPVGRMSPVSPAQARAKDAFGSAESPSKVTQGSVRLVVDSDTDDRAAGVDDGASNDIQLTAKKIGRSSTDEQPSVSIVNSETT</sequence>
<dbReference type="SUPFAM" id="SSF54001">
    <property type="entry name" value="Cysteine proteinases"/>
    <property type="match status" value="1"/>
</dbReference>
<evidence type="ECO:0000256" key="5">
    <source>
        <dbReference type="ARBA" id="ARBA00022801"/>
    </source>
</evidence>
<dbReference type="InterPro" id="IPR019400">
    <property type="entry name" value="Peptidase_C65_otubain"/>
</dbReference>
<dbReference type="InterPro" id="IPR042467">
    <property type="entry name" value="Peptidase_C65_otubain_sub2"/>
</dbReference>
<reference evidence="9 10" key="1">
    <citation type="submission" date="2015-04" db="EMBL/GenBank/DDBJ databases">
        <authorList>
            <person name="Heijne W.H."/>
            <person name="Fedorova N.D."/>
            <person name="Nierman W.C."/>
            <person name="Vollebregt A.W."/>
            <person name="Zhao Z."/>
            <person name="Wu L."/>
            <person name="Kumar M."/>
            <person name="Stam H."/>
            <person name="van den Berg M.A."/>
            <person name="Pel H.J."/>
        </authorList>
    </citation>
    <scope>NUCLEOTIDE SEQUENCE [LARGE SCALE GENOMIC DNA]</scope>
    <source>
        <strain evidence="9 10">CBS 393.64</strain>
    </source>
</reference>
<dbReference type="InterPro" id="IPR002110">
    <property type="entry name" value="Ankyrin_rpt"/>
</dbReference>
<dbReference type="PANTHER" id="PTHR12931:SF15">
    <property type="entry name" value="UBIQUITIN THIOESTERASE OTUBAIN-LIKE"/>
    <property type="match status" value="1"/>
</dbReference>
<feature type="compositionally biased region" description="Polar residues" evidence="8">
    <location>
        <begin position="849"/>
        <end position="858"/>
    </location>
</feature>
<dbReference type="Pfam" id="PF00023">
    <property type="entry name" value="Ank"/>
    <property type="match status" value="1"/>
</dbReference>
<feature type="region of interest" description="Disordered" evidence="8">
    <location>
        <begin position="819"/>
        <end position="908"/>
    </location>
</feature>
<dbReference type="Gene3D" id="3.30.200.60">
    <property type="entry name" value="Peptidase C65 Otubain, subdomain 1"/>
    <property type="match status" value="1"/>
</dbReference>
<protein>
    <recommendedName>
        <fullName evidence="2">ubiquitinyl hydrolase 1</fullName>
        <ecNumber evidence="2">3.4.19.12</ecNumber>
    </recommendedName>
</protein>
<gene>
    <name evidence="9" type="ORF">T310_9294</name>
</gene>
<dbReference type="Gene3D" id="1.20.1300.20">
    <property type="entry name" value="Peptidase C65 Otubain, subdomain 2"/>
    <property type="match status" value="1"/>
</dbReference>
<dbReference type="PANTHER" id="PTHR12931">
    <property type="entry name" value="UBIQUITIN THIOLESTERASE PROTEIN OTUB"/>
    <property type="match status" value="1"/>
</dbReference>
<dbReference type="STRING" id="1408163.A0A0F4YFY2"/>
<comment type="caution">
    <text evidence="9">The sequence shown here is derived from an EMBL/GenBank/DDBJ whole genome shotgun (WGS) entry which is preliminary data.</text>
</comment>
<dbReference type="Gene3D" id="1.25.40.20">
    <property type="entry name" value="Ankyrin repeat-containing domain"/>
    <property type="match status" value="2"/>
</dbReference>
<dbReference type="PROSITE" id="PS50088">
    <property type="entry name" value="ANK_REPEAT"/>
    <property type="match status" value="2"/>
</dbReference>
<feature type="repeat" description="ANK" evidence="7">
    <location>
        <begin position="742"/>
        <end position="774"/>
    </location>
</feature>
<comment type="catalytic activity">
    <reaction evidence="1">
        <text>Thiol-dependent hydrolysis of ester, thioester, amide, peptide and isopeptide bonds formed by the C-terminal Gly of ubiquitin (a 76-residue protein attached to proteins as an intracellular targeting signal).</text>
        <dbReference type="EC" id="3.4.19.12"/>
    </reaction>
</comment>
<dbReference type="EC" id="3.4.19.12" evidence="2"/>
<dbReference type="GO" id="GO:0005634">
    <property type="term" value="C:nucleus"/>
    <property type="evidence" value="ECO:0007669"/>
    <property type="project" value="TreeGrafter"/>
</dbReference>
<evidence type="ECO:0000256" key="4">
    <source>
        <dbReference type="ARBA" id="ARBA00022786"/>
    </source>
</evidence>
<dbReference type="FunFam" id="1.20.1300.20:FF:000003">
    <property type="entry name" value="Ubiquitin thiolesterase (OtuB1), putative"/>
    <property type="match status" value="1"/>
</dbReference>
<evidence type="ECO:0000256" key="6">
    <source>
        <dbReference type="ARBA" id="ARBA00022807"/>
    </source>
</evidence>
<evidence type="ECO:0000313" key="9">
    <source>
        <dbReference type="EMBL" id="KKA17117.1"/>
    </source>
</evidence>
<dbReference type="EMBL" id="LASV01000713">
    <property type="protein sequence ID" value="KKA17117.1"/>
    <property type="molecule type" value="Genomic_DNA"/>
</dbReference>
<dbReference type="Pfam" id="PF13637">
    <property type="entry name" value="Ank_4"/>
    <property type="match status" value="1"/>
</dbReference>
<dbReference type="InterPro" id="IPR036770">
    <property type="entry name" value="Ankyrin_rpt-contain_sf"/>
</dbReference>
<dbReference type="AlphaFoldDB" id="A0A0F4YFY2"/>
<dbReference type="GO" id="GO:0071108">
    <property type="term" value="P:protein K48-linked deubiquitination"/>
    <property type="evidence" value="ECO:0007669"/>
    <property type="project" value="TreeGrafter"/>
</dbReference>
<dbReference type="GeneID" id="25321234"/>
<dbReference type="RefSeq" id="XP_013323729.1">
    <property type="nucleotide sequence ID" value="XM_013468275.1"/>
</dbReference>
<proteinExistence type="predicted"/>
<dbReference type="CDD" id="cd22749">
    <property type="entry name" value="Otubain_C65"/>
    <property type="match status" value="1"/>
</dbReference>
<evidence type="ECO:0000256" key="3">
    <source>
        <dbReference type="ARBA" id="ARBA00022670"/>
    </source>
</evidence>
<dbReference type="Pfam" id="PF12796">
    <property type="entry name" value="Ank_2"/>
    <property type="match status" value="1"/>
</dbReference>
<dbReference type="GO" id="GO:0043130">
    <property type="term" value="F:ubiquitin binding"/>
    <property type="evidence" value="ECO:0007669"/>
    <property type="project" value="TreeGrafter"/>
</dbReference>
<dbReference type="GO" id="GO:0004843">
    <property type="term" value="F:cysteine-type deubiquitinase activity"/>
    <property type="evidence" value="ECO:0007669"/>
    <property type="project" value="UniProtKB-EC"/>
</dbReference>
<dbReference type="GO" id="GO:0006508">
    <property type="term" value="P:proteolysis"/>
    <property type="evidence" value="ECO:0007669"/>
    <property type="project" value="UniProtKB-KW"/>
</dbReference>
<keyword evidence="3" id="KW-0645">Protease</keyword>
<dbReference type="OrthoDB" id="18915at2759"/>
<organism evidence="9 10">
    <name type="scientific">Rasamsonia emersonii (strain ATCC 16479 / CBS 393.64 / IMI 116815)</name>
    <dbReference type="NCBI Taxonomy" id="1408163"/>
    <lineage>
        <taxon>Eukaryota</taxon>
        <taxon>Fungi</taxon>
        <taxon>Dikarya</taxon>
        <taxon>Ascomycota</taxon>
        <taxon>Pezizomycotina</taxon>
        <taxon>Eurotiomycetes</taxon>
        <taxon>Eurotiomycetidae</taxon>
        <taxon>Eurotiales</taxon>
        <taxon>Trichocomaceae</taxon>
        <taxon>Rasamsonia</taxon>
    </lineage>
</organism>
<dbReference type="PROSITE" id="PS50297">
    <property type="entry name" value="ANK_REP_REGION"/>
    <property type="match status" value="2"/>
</dbReference>
<keyword evidence="5" id="KW-0378">Hydrolase</keyword>
<feature type="compositionally biased region" description="Polar residues" evidence="8">
    <location>
        <begin position="891"/>
        <end position="908"/>
    </location>
</feature>